<proteinExistence type="inferred from homology"/>
<comment type="subcellular location">
    <subcellularLocation>
        <location evidence="1">Mitochondrion</location>
    </subcellularLocation>
</comment>
<dbReference type="PANTHER" id="PTHR46909:SF1">
    <property type="entry name" value="LARGE RIBOSOMAL SUBUNIT PROTEIN BL36M"/>
    <property type="match status" value="1"/>
</dbReference>
<dbReference type="GeneID" id="43584782"/>
<dbReference type="InterPro" id="IPR035977">
    <property type="entry name" value="Ribosomal_bL36_sp"/>
</dbReference>
<dbReference type="SUPFAM" id="SSF57840">
    <property type="entry name" value="Ribosomal protein L36"/>
    <property type="match status" value="1"/>
</dbReference>
<evidence type="ECO:0000313" key="9">
    <source>
        <dbReference type="Proteomes" id="UP000398389"/>
    </source>
</evidence>
<dbReference type="InterPro" id="IPR000473">
    <property type="entry name" value="Ribosomal_bL36"/>
</dbReference>
<keyword evidence="3" id="KW-0809">Transit peptide</keyword>
<dbReference type="HAMAP" id="MF_00251">
    <property type="entry name" value="Ribosomal_bL36"/>
    <property type="match status" value="1"/>
</dbReference>
<evidence type="ECO:0000256" key="7">
    <source>
        <dbReference type="RuleBase" id="RU000570"/>
    </source>
</evidence>
<comment type="similarity">
    <text evidence="2 7">Belongs to the bacterial ribosomal protein bL36 family.</text>
</comment>
<dbReference type="GO" id="GO:0006412">
    <property type="term" value="P:translation"/>
    <property type="evidence" value="ECO:0007669"/>
    <property type="project" value="InterPro"/>
</dbReference>
<evidence type="ECO:0000256" key="1">
    <source>
        <dbReference type="ARBA" id="ARBA00004173"/>
    </source>
</evidence>
<gene>
    <name evidence="8" type="ORF">SAPINGB_P005968</name>
</gene>
<dbReference type="RefSeq" id="XP_031856573.1">
    <property type="nucleotide sequence ID" value="XM_032000682.1"/>
</dbReference>
<dbReference type="AlphaFoldDB" id="A0A5E8C3N9"/>
<keyword evidence="9" id="KW-1185">Reference proteome</keyword>
<name>A0A5E8C3N9_9ASCO</name>
<dbReference type="PANTHER" id="PTHR46909">
    <property type="entry name" value="39S RIBOSOMAL PROTEIN L36, MITOCHONDRIAL"/>
    <property type="match status" value="1"/>
</dbReference>
<evidence type="ECO:0000256" key="3">
    <source>
        <dbReference type="ARBA" id="ARBA00022946"/>
    </source>
</evidence>
<evidence type="ECO:0000256" key="2">
    <source>
        <dbReference type="ARBA" id="ARBA00007645"/>
    </source>
</evidence>
<keyword evidence="4 7" id="KW-0689">Ribosomal protein</keyword>
<dbReference type="EMBL" id="CABVLU010000005">
    <property type="protein sequence ID" value="VVT57962.1"/>
    <property type="molecule type" value="Genomic_DNA"/>
</dbReference>
<evidence type="ECO:0000256" key="5">
    <source>
        <dbReference type="ARBA" id="ARBA00023128"/>
    </source>
</evidence>
<keyword evidence="5" id="KW-0496">Mitochondrion</keyword>
<dbReference type="Pfam" id="PF00444">
    <property type="entry name" value="Ribosomal_L36"/>
    <property type="match status" value="1"/>
</dbReference>
<evidence type="ECO:0000313" key="8">
    <source>
        <dbReference type="EMBL" id="VVT57962.1"/>
    </source>
</evidence>
<dbReference type="InterPro" id="IPR052143">
    <property type="entry name" value="Mitoribosomal_bL36m"/>
</dbReference>
<dbReference type="GO" id="GO:0003735">
    <property type="term" value="F:structural constituent of ribosome"/>
    <property type="evidence" value="ECO:0007669"/>
    <property type="project" value="InterPro"/>
</dbReference>
<dbReference type="OrthoDB" id="10265903at2759"/>
<accession>A0A5E8C3N9</accession>
<protein>
    <recommendedName>
        <fullName evidence="7">Ribosomal protein</fullName>
    </recommendedName>
</protein>
<reference evidence="8 9" key="1">
    <citation type="submission" date="2019-09" db="EMBL/GenBank/DDBJ databases">
        <authorList>
            <person name="Brejova B."/>
        </authorList>
    </citation>
    <scope>NUCLEOTIDE SEQUENCE [LARGE SCALE GENOMIC DNA]</scope>
</reference>
<keyword evidence="6 7" id="KW-0687">Ribonucleoprotein</keyword>
<sequence>MWALIRNSFASARPALNTSSFLQNPILSQVRGMKVKSAVKKFCTGCYIVRRKGRTYVYCKSNPKHKQRQG</sequence>
<evidence type="ECO:0000256" key="6">
    <source>
        <dbReference type="ARBA" id="ARBA00023274"/>
    </source>
</evidence>
<organism evidence="8 9">
    <name type="scientific">Magnusiomyces paraingens</name>
    <dbReference type="NCBI Taxonomy" id="2606893"/>
    <lineage>
        <taxon>Eukaryota</taxon>
        <taxon>Fungi</taxon>
        <taxon>Dikarya</taxon>
        <taxon>Ascomycota</taxon>
        <taxon>Saccharomycotina</taxon>
        <taxon>Dipodascomycetes</taxon>
        <taxon>Dipodascales</taxon>
        <taxon>Dipodascaceae</taxon>
        <taxon>Magnusiomyces</taxon>
    </lineage>
</organism>
<dbReference type="NCBIfam" id="TIGR01022">
    <property type="entry name" value="rpmJ_bact"/>
    <property type="match status" value="1"/>
</dbReference>
<dbReference type="GO" id="GO:0005762">
    <property type="term" value="C:mitochondrial large ribosomal subunit"/>
    <property type="evidence" value="ECO:0007669"/>
    <property type="project" value="TreeGrafter"/>
</dbReference>
<dbReference type="Proteomes" id="UP000398389">
    <property type="component" value="Unassembled WGS sequence"/>
</dbReference>
<evidence type="ECO:0000256" key="4">
    <source>
        <dbReference type="ARBA" id="ARBA00022980"/>
    </source>
</evidence>